<gene>
    <name evidence="1" type="ORF">GCM10007269_05730</name>
</gene>
<dbReference type="PANTHER" id="PTHR41913">
    <property type="entry name" value="DUF1684 DOMAIN-CONTAINING PROTEIN"/>
    <property type="match status" value="1"/>
</dbReference>
<dbReference type="RefSeq" id="WP_188435057.1">
    <property type="nucleotide sequence ID" value="NZ_BMCM01000001.1"/>
</dbReference>
<dbReference type="InterPro" id="IPR012467">
    <property type="entry name" value="DUF1684"/>
</dbReference>
<reference evidence="2" key="1">
    <citation type="journal article" date="2019" name="Int. J. Syst. Evol. Microbiol.">
        <title>The Global Catalogue of Microorganisms (GCM) 10K type strain sequencing project: providing services to taxonomists for standard genome sequencing and annotation.</title>
        <authorList>
            <consortium name="The Broad Institute Genomics Platform"/>
            <consortium name="The Broad Institute Genome Sequencing Center for Infectious Disease"/>
            <person name="Wu L."/>
            <person name="Ma J."/>
        </authorList>
    </citation>
    <scope>NUCLEOTIDE SEQUENCE [LARGE SCALE GENOMIC DNA]</scope>
    <source>
        <strain evidence="2">CCM 7640</strain>
    </source>
</reference>
<organism evidence="1 2">
    <name type="scientific">Microbacterium murale</name>
    <dbReference type="NCBI Taxonomy" id="1081040"/>
    <lineage>
        <taxon>Bacteria</taxon>
        <taxon>Bacillati</taxon>
        <taxon>Actinomycetota</taxon>
        <taxon>Actinomycetes</taxon>
        <taxon>Micrococcales</taxon>
        <taxon>Microbacteriaceae</taxon>
        <taxon>Microbacterium</taxon>
    </lineage>
</organism>
<dbReference type="Pfam" id="PF07920">
    <property type="entry name" value="DUF1684"/>
    <property type="match status" value="1"/>
</dbReference>
<dbReference type="Proteomes" id="UP000629365">
    <property type="component" value="Unassembled WGS sequence"/>
</dbReference>
<keyword evidence="2" id="KW-1185">Reference proteome</keyword>
<accession>A0ABQ1REA2</accession>
<sequence length="268" mass="29695">MSIAETATTFAAEWQDWHEALERRRREPHGFLAYTSFNLLSADPQRFDDVPGSWTTGPDGVSVELDAGQVLDVDGVAVRGRHDWGVIAERTFHRARFEDAVIEVSKRGGRDIVRPLHPEHELRTGYRGTPTFTPDERWVIEGIFDPTDPREIPIAAAIDAIEHTHVTPGRVRFAVDGVEVAVTLISRGADAATVLFRDSTSGVTTYGASRTLSVTLPEGDDRRVVLDFNRASNLQCAYTDYSPCPLAPVENWLPFAIEAGEKTPLDRT</sequence>
<proteinExistence type="predicted"/>
<evidence type="ECO:0000313" key="2">
    <source>
        <dbReference type="Proteomes" id="UP000629365"/>
    </source>
</evidence>
<comment type="caution">
    <text evidence="1">The sequence shown here is derived from an EMBL/GenBank/DDBJ whole genome shotgun (WGS) entry which is preliminary data.</text>
</comment>
<dbReference type="PANTHER" id="PTHR41913:SF1">
    <property type="entry name" value="DUF1684 DOMAIN-CONTAINING PROTEIN"/>
    <property type="match status" value="1"/>
</dbReference>
<dbReference type="EMBL" id="BMCM01000001">
    <property type="protein sequence ID" value="GGD65360.1"/>
    <property type="molecule type" value="Genomic_DNA"/>
</dbReference>
<protein>
    <recommendedName>
        <fullName evidence="3">DUF1684 domain-containing protein</fullName>
    </recommendedName>
</protein>
<evidence type="ECO:0000313" key="1">
    <source>
        <dbReference type="EMBL" id="GGD65360.1"/>
    </source>
</evidence>
<name>A0ABQ1REA2_9MICO</name>
<evidence type="ECO:0008006" key="3">
    <source>
        <dbReference type="Google" id="ProtNLM"/>
    </source>
</evidence>